<proteinExistence type="inferred from homology"/>
<evidence type="ECO:0000313" key="3">
    <source>
        <dbReference type="EMBL" id="TXC65279.1"/>
    </source>
</evidence>
<name>A0A5C6TYB9_9BURK</name>
<dbReference type="AlphaFoldDB" id="A0A5C6TYB9"/>
<comment type="similarity">
    <text evidence="1">Belongs to the UPF0065 (bug) family.</text>
</comment>
<evidence type="ECO:0000256" key="2">
    <source>
        <dbReference type="SAM" id="MobiDB-lite"/>
    </source>
</evidence>
<feature type="region of interest" description="Disordered" evidence="2">
    <location>
        <begin position="1"/>
        <end position="47"/>
    </location>
</feature>
<dbReference type="Proteomes" id="UP000321832">
    <property type="component" value="Unassembled WGS sequence"/>
</dbReference>
<keyword evidence="4" id="KW-1185">Reference proteome</keyword>
<dbReference type="PANTHER" id="PTHR42928:SF5">
    <property type="entry name" value="BLR1237 PROTEIN"/>
    <property type="match status" value="1"/>
</dbReference>
<accession>A0A5C6TYB9</accession>
<comment type="caution">
    <text evidence="3">The sequence shown here is derived from an EMBL/GenBank/DDBJ whole genome shotgun (WGS) entry which is preliminary data.</text>
</comment>
<dbReference type="PANTHER" id="PTHR42928">
    <property type="entry name" value="TRICARBOXYLATE-BINDING PROTEIN"/>
    <property type="match status" value="1"/>
</dbReference>
<organism evidence="3 4">
    <name type="scientific">Piscinibacter aquaticus</name>
    <dbReference type="NCBI Taxonomy" id="392597"/>
    <lineage>
        <taxon>Bacteria</taxon>
        <taxon>Pseudomonadati</taxon>
        <taxon>Pseudomonadota</taxon>
        <taxon>Betaproteobacteria</taxon>
        <taxon>Burkholderiales</taxon>
        <taxon>Sphaerotilaceae</taxon>
        <taxon>Piscinibacter</taxon>
    </lineage>
</organism>
<evidence type="ECO:0000256" key="1">
    <source>
        <dbReference type="ARBA" id="ARBA00006987"/>
    </source>
</evidence>
<reference evidence="3 4" key="1">
    <citation type="submission" date="2019-08" db="EMBL/GenBank/DDBJ databases">
        <authorList>
            <person name="Khan S.A."/>
            <person name="Jeon C.O."/>
            <person name="Jeong S.E."/>
        </authorList>
    </citation>
    <scope>NUCLEOTIDE SEQUENCE [LARGE SCALE GENOMIC DNA]</scope>
    <source>
        <strain evidence="4">IMCC1728</strain>
    </source>
</reference>
<dbReference type="InterPro" id="IPR042100">
    <property type="entry name" value="Bug_dom1"/>
</dbReference>
<dbReference type="Gene3D" id="3.40.190.150">
    <property type="entry name" value="Bordetella uptake gene, domain 1"/>
    <property type="match status" value="1"/>
</dbReference>
<dbReference type="Gene3D" id="3.40.190.10">
    <property type="entry name" value="Periplasmic binding protein-like II"/>
    <property type="match status" value="1"/>
</dbReference>
<dbReference type="InterPro" id="IPR005064">
    <property type="entry name" value="BUG"/>
</dbReference>
<protein>
    <recommendedName>
        <fullName evidence="5">Tripartite tricarboxylate transporter substrate binding protein</fullName>
    </recommendedName>
</protein>
<sequence>MGPGGDRRQQAGRLGHRRLRRGAADAGRWPHAVPGRHRHAGRQPAAARHAALRRAARPRAADAAVSRHLRAARRRAQPLAQRRRDARSRTCTPRCGELCEPGARPRQPVAIETFARAAGVQLLHVPFKDAGAAFTAVAAGDVDFTAFGLNTVAGLIAGGKLRALAVAARQRLVAHPELPTLPESGGPAVEMHPWAALVARAGAPQPVLEQLQRDIVAALSSTDVVSRAELAGFEITPSTPQALRERIAADRAAVAPLVAEGRIARL</sequence>
<evidence type="ECO:0008006" key="5">
    <source>
        <dbReference type="Google" id="ProtNLM"/>
    </source>
</evidence>
<dbReference type="SUPFAM" id="SSF53850">
    <property type="entry name" value="Periplasmic binding protein-like II"/>
    <property type="match status" value="1"/>
</dbReference>
<dbReference type="Pfam" id="PF03401">
    <property type="entry name" value="TctC"/>
    <property type="match status" value="1"/>
</dbReference>
<gene>
    <name evidence="3" type="ORF">FSC37_01625</name>
</gene>
<dbReference type="EMBL" id="VOPW01000001">
    <property type="protein sequence ID" value="TXC65279.1"/>
    <property type="molecule type" value="Genomic_DNA"/>
</dbReference>
<evidence type="ECO:0000313" key="4">
    <source>
        <dbReference type="Proteomes" id="UP000321832"/>
    </source>
</evidence>